<accession>A0A8T0E9S7</accession>
<evidence type="ECO:0000313" key="2">
    <source>
        <dbReference type="Proteomes" id="UP000807504"/>
    </source>
</evidence>
<reference evidence="1" key="1">
    <citation type="journal article" date="2020" name="bioRxiv">
        <title>Chromosome-level reference genome of the European wasp spider Argiope bruennichi: a resource for studies on range expansion and evolutionary adaptation.</title>
        <authorList>
            <person name="Sheffer M.M."/>
            <person name="Hoppe A."/>
            <person name="Krehenwinkel H."/>
            <person name="Uhl G."/>
            <person name="Kuss A.W."/>
            <person name="Jensen L."/>
            <person name="Jensen C."/>
            <person name="Gillespie R.G."/>
            <person name="Hoff K.J."/>
            <person name="Prost S."/>
        </authorList>
    </citation>
    <scope>NUCLEOTIDE SEQUENCE</scope>
</reference>
<protein>
    <submittedName>
        <fullName evidence="1">Uncharacterized protein</fullName>
    </submittedName>
</protein>
<evidence type="ECO:0000313" key="1">
    <source>
        <dbReference type="EMBL" id="KAF8768137.1"/>
    </source>
</evidence>
<dbReference type="AlphaFoldDB" id="A0A8T0E9S7"/>
<sequence>MVTLLNISEAFETSLLNVRHERFYLYIAILAVKSHYVFAHMDDRRHQQCGLTLLLALLMHPFLRTQVEQRFTAAVLEALVVELPTNIHSDISKIVHCVFICLHYTAREFQEIGRNRMSSLMELIEAINSPVISVPPEKLQEIGRNRMSWSMKLIEAINSPVISVPPEKYGLRYQILALKCYYVIGNLEISRIDRQNLTLFFTLLFHCVIRPFWPLQFPAFIFEALILTVSSAQPEYEWLLSFVMLLLGCIIHPVLEFVIDLWLICSFIANTLLTIQRSPSYRNYGRWELIVMTYLLCDLGLKGLFDTLMLLTSWFVFLKAVHRIRNDALFITFIVLQTVGELFGNEICDI</sequence>
<comment type="caution">
    <text evidence="1">The sequence shown here is derived from an EMBL/GenBank/DDBJ whole genome shotgun (WGS) entry which is preliminary data.</text>
</comment>
<keyword evidence="2" id="KW-1185">Reference proteome</keyword>
<name>A0A8T0E9S7_ARGBR</name>
<proteinExistence type="predicted"/>
<organism evidence="1 2">
    <name type="scientific">Argiope bruennichi</name>
    <name type="common">Wasp spider</name>
    <name type="synonym">Aranea bruennichi</name>
    <dbReference type="NCBI Taxonomy" id="94029"/>
    <lineage>
        <taxon>Eukaryota</taxon>
        <taxon>Metazoa</taxon>
        <taxon>Ecdysozoa</taxon>
        <taxon>Arthropoda</taxon>
        <taxon>Chelicerata</taxon>
        <taxon>Arachnida</taxon>
        <taxon>Araneae</taxon>
        <taxon>Araneomorphae</taxon>
        <taxon>Entelegynae</taxon>
        <taxon>Araneoidea</taxon>
        <taxon>Araneidae</taxon>
        <taxon>Argiope</taxon>
    </lineage>
</organism>
<dbReference type="Proteomes" id="UP000807504">
    <property type="component" value="Unassembled WGS sequence"/>
</dbReference>
<dbReference type="EMBL" id="JABXBU010002230">
    <property type="protein sequence ID" value="KAF8768137.1"/>
    <property type="molecule type" value="Genomic_DNA"/>
</dbReference>
<reference evidence="1" key="2">
    <citation type="submission" date="2020-06" db="EMBL/GenBank/DDBJ databases">
        <authorList>
            <person name="Sheffer M."/>
        </authorList>
    </citation>
    <scope>NUCLEOTIDE SEQUENCE</scope>
</reference>
<gene>
    <name evidence="1" type="ORF">HNY73_020988</name>
</gene>